<dbReference type="InterPro" id="IPR054787">
    <property type="entry name" value="TrlF_ATPase"/>
</dbReference>
<evidence type="ECO:0000313" key="3">
    <source>
        <dbReference type="EMBL" id="HIZ35187.1"/>
    </source>
</evidence>
<name>A0A9D2ED44_9MICO</name>
<reference evidence="3" key="1">
    <citation type="journal article" date="2021" name="PeerJ">
        <title>Extensive microbial diversity within the chicken gut microbiome revealed by metagenomics and culture.</title>
        <authorList>
            <person name="Gilroy R."/>
            <person name="Ravi A."/>
            <person name="Getino M."/>
            <person name="Pursley I."/>
            <person name="Horton D.L."/>
            <person name="Alikhan N.F."/>
            <person name="Baker D."/>
            <person name="Gharbi K."/>
            <person name="Hall N."/>
            <person name="Watson M."/>
            <person name="Adriaenssens E.M."/>
            <person name="Foster-Nyarko E."/>
            <person name="Jarju S."/>
            <person name="Secka A."/>
            <person name="Antonio M."/>
            <person name="Oren A."/>
            <person name="Chaudhuri R.R."/>
            <person name="La Ragione R."/>
            <person name="Hildebrand F."/>
            <person name="Pallen M.J."/>
        </authorList>
    </citation>
    <scope>NUCLEOTIDE SEQUENCE</scope>
    <source>
        <strain evidence="3">ChiGjej4B4-7305</strain>
    </source>
</reference>
<dbReference type="SUPFAM" id="SSF52540">
    <property type="entry name" value="P-loop containing nucleoside triphosphate hydrolases"/>
    <property type="match status" value="1"/>
</dbReference>
<proteinExistence type="predicted"/>
<gene>
    <name evidence="3" type="ORF">H9815_05375</name>
</gene>
<accession>A0A9D2ED44</accession>
<evidence type="ECO:0000256" key="1">
    <source>
        <dbReference type="SAM" id="Coils"/>
    </source>
</evidence>
<comment type="caution">
    <text evidence="3">The sequence shown here is derived from an EMBL/GenBank/DDBJ whole genome shotgun (WGS) entry which is preliminary data.</text>
</comment>
<dbReference type="InterPro" id="IPR027417">
    <property type="entry name" value="P-loop_NTPase"/>
</dbReference>
<evidence type="ECO:0000313" key="4">
    <source>
        <dbReference type="Proteomes" id="UP000824037"/>
    </source>
</evidence>
<dbReference type="Gene3D" id="3.40.50.300">
    <property type="entry name" value="P-loop containing nucleotide triphosphate hydrolases"/>
    <property type="match status" value="2"/>
</dbReference>
<dbReference type="Proteomes" id="UP000824037">
    <property type="component" value="Unassembled WGS sequence"/>
</dbReference>
<feature type="coiled-coil region" evidence="1">
    <location>
        <begin position="405"/>
        <end position="460"/>
    </location>
</feature>
<keyword evidence="1" id="KW-0175">Coiled coil</keyword>
<evidence type="ECO:0000256" key="2">
    <source>
        <dbReference type="SAM" id="MobiDB-lite"/>
    </source>
</evidence>
<feature type="coiled-coil region" evidence="1">
    <location>
        <begin position="285"/>
        <end position="312"/>
    </location>
</feature>
<protein>
    <submittedName>
        <fullName evidence="3">Chromosome segregation protein SMC</fullName>
    </submittedName>
</protein>
<sequence>MLKLHDFCNRAELRNSNVTHRILDCSDAHHFSGSDQHMRLGACQTWLNTTPTLAGLAYAIEEFEHRVFVGLEPPALARMRKNPERFIERIRVGSEQEDRDLFSHDLPLNPGFVAVVGNKGQGKSALLDCIALGGNSSRSSEFAFLSPTRFLSPQNQKVAREYHAELVWATGTARQAKLNQPHDNATPVLVEYLPQMFVERVCNLDQAADDADEFERELRTVLFTHIPEEERAGEKTFDALLTQKTRTSQDDLTRLRAELRTAVRGYVGIAAFRASNQAPEVQSRLDLKQADIDAARKDLETAKAALAEMDTASKDDGHLAGLMQRSEQIEASRSELATRRSANEQQQAKSRQRLSGMEAIAHRTEAIQADVASLNSEAEALLGGGRAESPYLQLTVDAGRYQTWRATEEESLAALKRERDQIDQDLEVQEQARRENADALAAADSARERARQRVLQSEERVAALIGDEDDEESHAGLSSLLRRIGEAPTKMSELRDEIMLCSRRVHEALEAQLRAVESLYTPASTFIAQSDVVKNAGLEFNAELRILPGWRSVAAGLDGRKNGEFSDWLIDLPQRVEDTSWDQLAAQLHEAFERLEHERGEAGGEYRNPATALRSNTTIDDFLLSMFDLSWLEVRFGLTGDGLPLSQLSPGQRGLVLALFYLVVDRRTTPLLLDQPEENLDNETIASKLVPAIHEAAGRRQTIVVTHNANLAVVGDADQIVHCQMNDRRFTVSSGSIAELDVAKFALNILEGTKPAFDNRRHKYEAFPELS</sequence>
<dbReference type="AlphaFoldDB" id="A0A9D2ED44"/>
<feature type="compositionally biased region" description="Basic and acidic residues" evidence="2">
    <location>
        <begin position="330"/>
        <end position="342"/>
    </location>
</feature>
<feature type="region of interest" description="Disordered" evidence="2">
    <location>
        <begin position="330"/>
        <end position="355"/>
    </location>
</feature>
<dbReference type="EMBL" id="DXBY01000085">
    <property type="protein sequence ID" value="HIZ35187.1"/>
    <property type="molecule type" value="Genomic_DNA"/>
</dbReference>
<dbReference type="NCBIfam" id="NF045780">
    <property type="entry name" value="TrlF_fam_ATP"/>
    <property type="match status" value="1"/>
</dbReference>
<reference evidence="3" key="2">
    <citation type="submission" date="2021-04" db="EMBL/GenBank/DDBJ databases">
        <authorList>
            <person name="Gilroy R."/>
        </authorList>
    </citation>
    <scope>NUCLEOTIDE SEQUENCE</scope>
    <source>
        <strain evidence="3">ChiGjej4B4-7305</strain>
    </source>
</reference>
<organism evidence="3 4">
    <name type="scientific">Candidatus Ruania gallistercoris</name>
    <dbReference type="NCBI Taxonomy" id="2838746"/>
    <lineage>
        <taxon>Bacteria</taxon>
        <taxon>Bacillati</taxon>
        <taxon>Actinomycetota</taxon>
        <taxon>Actinomycetes</taxon>
        <taxon>Micrococcales</taxon>
        <taxon>Ruaniaceae</taxon>
        <taxon>Ruania</taxon>
    </lineage>
</organism>